<accession>A0ABV3RB48</accession>
<dbReference type="EMBL" id="JBFNXR010000031">
    <property type="protein sequence ID" value="MEW9855311.1"/>
    <property type="molecule type" value="Genomic_DNA"/>
</dbReference>
<dbReference type="PANTHER" id="PTHR43459:SF1">
    <property type="entry name" value="EG:BACN32G11.4 PROTEIN"/>
    <property type="match status" value="1"/>
</dbReference>
<dbReference type="SUPFAM" id="SSF52096">
    <property type="entry name" value="ClpP/crotonase"/>
    <property type="match status" value="1"/>
</dbReference>
<evidence type="ECO:0000313" key="1">
    <source>
        <dbReference type="EMBL" id="MEW9855311.1"/>
    </source>
</evidence>
<comment type="caution">
    <text evidence="1">The sequence shown here is derived from an EMBL/GenBank/DDBJ whole genome shotgun (WGS) entry which is preliminary data.</text>
</comment>
<evidence type="ECO:0000313" key="2">
    <source>
        <dbReference type="Proteomes" id="UP001556118"/>
    </source>
</evidence>
<sequence length="253" mass="27442">MMELADYAEKYSCIRFARADGVLEMTLHTRGGPALWGTSRTSLHAELGEAFADLSRDPENKVVILTGTGDSFLAGADPQERFDEPDMAGMWARIHEEGLALLHNLLAVPVPMIAAVNGPAMIHAELAVLADIVLAADHAEFADLAHVPQGAVPGDGVHVVWPTLLGPNRGRYFLLTGERIGAHEALRLGIVGEVLAPDVLLDRAREHARRLAALSAPMLRHTRSLLVRELRRRMFDELGSGLAHEGLAILLSR</sequence>
<dbReference type="Gene3D" id="3.90.226.10">
    <property type="entry name" value="2-enoyl-CoA Hydratase, Chain A, domain 1"/>
    <property type="match status" value="1"/>
</dbReference>
<dbReference type="CDD" id="cd06558">
    <property type="entry name" value="crotonase-like"/>
    <property type="match status" value="1"/>
</dbReference>
<dbReference type="InterPro" id="IPR001753">
    <property type="entry name" value="Enoyl-CoA_hydra/iso"/>
</dbReference>
<dbReference type="Pfam" id="PF00378">
    <property type="entry name" value="ECH_1"/>
    <property type="match status" value="1"/>
</dbReference>
<dbReference type="Proteomes" id="UP001556118">
    <property type="component" value="Unassembled WGS sequence"/>
</dbReference>
<organism evidence="1 2">
    <name type="scientific">Novosphingobium rhizovicinum</name>
    <dbReference type="NCBI Taxonomy" id="3228928"/>
    <lineage>
        <taxon>Bacteria</taxon>
        <taxon>Pseudomonadati</taxon>
        <taxon>Pseudomonadota</taxon>
        <taxon>Alphaproteobacteria</taxon>
        <taxon>Sphingomonadales</taxon>
        <taxon>Sphingomonadaceae</taxon>
        <taxon>Novosphingobium</taxon>
    </lineage>
</organism>
<name>A0ABV3RB48_9SPHN</name>
<dbReference type="RefSeq" id="WP_367772686.1">
    <property type="nucleotide sequence ID" value="NZ_JBFNXR010000031.1"/>
</dbReference>
<dbReference type="PANTHER" id="PTHR43459">
    <property type="entry name" value="ENOYL-COA HYDRATASE"/>
    <property type="match status" value="1"/>
</dbReference>
<keyword evidence="2" id="KW-1185">Reference proteome</keyword>
<dbReference type="InterPro" id="IPR029045">
    <property type="entry name" value="ClpP/crotonase-like_dom_sf"/>
</dbReference>
<protein>
    <submittedName>
        <fullName evidence="1">Enoyl-CoA hydratase/isomerase family protein</fullName>
    </submittedName>
</protein>
<reference evidence="1 2" key="1">
    <citation type="submission" date="2024-06" db="EMBL/GenBank/DDBJ databases">
        <title>Novosphingobium rhizovicinus M1R2S20.</title>
        <authorList>
            <person name="Sun J.-Q."/>
        </authorList>
    </citation>
    <scope>NUCLEOTIDE SEQUENCE [LARGE SCALE GENOMIC DNA]</scope>
    <source>
        <strain evidence="1 2">M1R2S20</strain>
    </source>
</reference>
<gene>
    <name evidence="1" type="ORF">ABUH87_09025</name>
</gene>
<proteinExistence type="predicted"/>